<comment type="caution">
    <text evidence="2">The sequence shown here is derived from an EMBL/GenBank/DDBJ whole genome shotgun (WGS) entry which is preliminary data.</text>
</comment>
<name>A0A540W4U1_9ACTN</name>
<dbReference type="OrthoDB" id="3771266at2"/>
<keyword evidence="2" id="KW-0378">Hydrolase</keyword>
<dbReference type="InterPro" id="IPR000073">
    <property type="entry name" value="AB_hydrolase_1"/>
</dbReference>
<feature type="domain" description="AB hydrolase-1" evidence="1">
    <location>
        <begin position="36"/>
        <end position="262"/>
    </location>
</feature>
<protein>
    <submittedName>
        <fullName evidence="2">Alpha/beta hydrolase</fullName>
    </submittedName>
</protein>
<evidence type="ECO:0000313" key="3">
    <source>
        <dbReference type="Proteomes" id="UP000319103"/>
    </source>
</evidence>
<dbReference type="PRINTS" id="PR00412">
    <property type="entry name" value="EPOXHYDRLASE"/>
</dbReference>
<dbReference type="Proteomes" id="UP000319103">
    <property type="component" value="Unassembled WGS sequence"/>
</dbReference>
<dbReference type="PRINTS" id="PR00111">
    <property type="entry name" value="ABHYDROLASE"/>
</dbReference>
<dbReference type="GO" id="GO:0016787">
    <property type="term" value="F:hydrolase activity"/>
    <property type="evidence" value="ECO:0007669"/>
    <property type="project" value="UniProtKB-KW"/>
</dbReference>
<dbReference type="RefSeq" id="WP_141634619.1">
    <property type="nucleotide sequence ID" value="NZ_VIGB01000003.1"/>
</dbReference>
<evidence type="ECO:0000313" key="2">
    <source>
        <dbReference type="EMBL" id="TQF04026.1"/>
    </source>
</evidence>
<gene>
    <name evidence="2" type="ORF">E6W39_19565</name>
</gene>
<dbReference type="Pfam" id="PF00561">
    <property type="entry name" value="Abhydrolase_1"/>
    <property type="match status" value="1"/>
</dbReference>
<evidence type="ECO:0000259" key="1">
    <source>
        <dbReference type="Pfam" id="PF00561"/>
    </source>
</evidence>
<sequence length="280" mass="29657">MNATNATSTAPQTQYLRLPGGTLAFDDTPGTGGGAPVLLLPGMLETRRSFRHLRPLLNAAGYRVITMDLRGFGESSIDWDDYSPASAAADAIALLDHLKIDKAVLVGHSYTGASVVRVASDAPERVAGIVLLNAFIEKVPATAFEKAMVKTLGSAVLAFPRIWGWYLNKLAYPGEVTEEIAAYNAGLVAALRTPGRRKATRGHVYGDSAPIGWSTGVDVPTLAVMGSKDPDFPSPELVADRQASALNGRKVMIDGAGHYPQAQFPQATADALLPFLKEVA</sequence>
<dbReference type="InterPro" id="IPR000639">
    <property type="entry name" value="Epox_hydrolase-like"/>
</dbReference>
<organism evidence="2 3">
    <name type="scientific">Kitasatospora acidiphila</name>
    <dbReference type="NCBI Taxonomy" id="2567942"/>
    <lineage>
        <taxon>Bacteria</taxon>
        <taxon>Bacillati</taxon>
        <taxon>Actinomycetota</taxon>
        <taxon>Actinomycetes</taxon>
        <taxon>Kitasatosporales</taxon>
        <taxon>Streptomycetaceae</taxon>
        <taxon>Kitasatospora</taxon>
    </lineage>
</organism>
<dbReference type="AlphaFoldDB" id="A0A540W4U1"/>
<keyword evidence="3" id="KW-1185">Reference proteome</keyword>
<dbReference type="EMBL" id="VIGB01000003">
    <property type="protein sequence ID" value="TQF04026.1"/>
    <property type="molecule type" value="Genomic_DNA"/>
</dbReference>
<reference evidence="2 3" key="1">
    <citation type="submission" date="2019-06" db="EMBL/GenBank/DDBJ databases">
        <title>Description of Kitasatospora acidophila sp. nov. isolated from pine grove soil, and reclassification of Streptomyces novaecaesareae to Kitasatospora novaeceasareae comb. nov.</title>
        <authorList>
            <person name="Kim M.J."/>
        </authorList>
    </citation>
    <scope>NUCLEOTIDE SEQUENCE [LARGE SCALE GENOMIC DNA]</scope>
    <source>
        <strain evidence="2 3">MMS16-CNU292</strain>
    </source>
</reference>
<dbReference type="PANTHER" id="PTHR43194">
    <property type="entry name" value="HYDROLASE ALPHA/BETA FOLD FAMILY"/>
    <property type="match status" value="1"/>
</dbReference>
<proteinExistence type="predicted"/>
<dbReference type="SUPFAM" id="SSF53474">
    <property type="entry name" value="alpha/beta-Hydrolases"/>
    <property type="match status" value="1"/>
</dbReference>
<dbReference type="InterPro" id="IPR050228">
    <property type="entry name" value="Carboxylesterase_BioH"/>
</dbReference>
<dbReference type="Gene3D" id="3.40.50.1820">
    <property type="entry name" value="alpha/beta hydrolase"/>
    <property type="match status" value="1"/>
</dbReference>
<dbReference type="PANTHER" id="PTHR43194:SF2">
    <property type="entry name" value="PEROXISOMAL MEMBRANE PROTEIN LPX1"/>
    <property type="match status" value="1"/>
</dbReference>
<dbReference type="InterPro" id="IPR029058">
    <property type="entry name" value="AB_hydrolase_fold"/>
</dbReference>
<accession>A0A540W4U1</accession>